<dbReference type="PANTHER" id="PTHR16305">
    <property type="entry name" value="TESTICULAR SOLUBLE ADENYLYL CYCLASE"/>
    <property type="match status" value="1"/>
</dbReference>
<dbReference type="Proteomes" id="UP000662857">
    <property type="component" value="Chromosome"/>
</dbReference>
<evidence type="ECO:0000313" key="5">
    <source>
        <dbReference type="Proteomes" id="UP000662857"/>
    </source>
</evidence>
<evidence type="ECO:0000256" key="2">
    <source>
        <dbReference type="ARBA" id="ARBA00022840"/>
    </source>
</evidence>
<dbReference type="Gene3D" id="3.40.50.300">
    <property type="entry name" value="P-loop containing nucleotide triphosphate hydrolases"/>
    <property type="match status" value="1"/>
</dbReference>
<gene>
    <name evidence="4" type="ORF">JQS43_07985</name>
</gene>
<dbReference type="InterPro" id="IPR025874">
    <property type="entry name" value="DZR"/>
</dbReference>
<reference evidence="4" key="1">
    <citation type="submission" date="2021-02" db="EMBL/GenBank/DDBJ databases">
        <title>Natrosporangium hydrolyticum gen. nov., sp. nov, a haloalkaliphilic actinobacterium from a soda solonchak soil.</title>
        <authorList>
            <person name="Sorokin D.Y."/>
            <person name="Khijniak T.V."/>
            <person name="Zakharycheva A.P."/>
            <person name="Boueva O.V."/>
            <person name="Ariskina E.V."/>
            <person name="Hahnke R.L."/>
            <person name="Bunk B."/>
            <person name="Sproer C."/>
            <person name="Schumann P."/>
            <person name="Evtushenko L.I."/>
            <person name="Kublanov I.V."/>
        </authorList>
    </citation>
    <scope>NUCLEOTIDE SEQUENCE</scope>
    <source>
        <strain evidence="4">DSM 106523</strain>
    </source>
</reference>
<dbReference type="KEGG" id="nhy:JQS43_07985"/>
<organism evidence="4 5">
    <name type="scientific">Natronosporangium hydrolyticum</name>
    <dbReference type="NCBI Taxonomy" id="2811111"/>
    <lineage>
        <taxon>Bacteria</taxon>
        <taxon>Bacillati</taxon>
        <taxon>Actinomycetota</taxon>
        <taxon>Actinomycetes</taxon>
        <taxon>Micromonosporales</taxon>
        <taxon>Micromonosporaceae</taxon>
        <taxon>Natronosporangium</taxon>
    </lineage>
</organism>
<feature type="domain" description="Guanylate cyclase" evidence="3">
    <location>
        <begin position="86"/>
        <end position="214"/>
    </location>
</feature>
<dbReference type="InterPro" id="IPR011990">
    <property type="entry name" value="TPR-like_helical_dom_sf"/>
</dbReference>
<dbReference type="GO" id="GO:0005737">
    <property type="term" value="C:cytoplasm"/>
    <property type="evidence" value="ECO:0007669"/>
    <property type="project" value="TreeGrafter"/>
</dbReference>
<dbReference type="SUPFAM" id="SSF48452">
    <property type="entry name" value="TPR-like"/>
    <property type="match status" value="1"/>
</dbReference>
<dbReference type="SMART" id="SM00044">
    <property type="entry name" value="CYCc"/>
    <property type="match status" value="1"/>
</dbReference>
<dbReference type="PANTHER" id="PTHR16305:SF28">
    <property type="entry name" value="GUANYLATE CYCLASE DOMAIN-CONTAINING PROTEIN"/>
    <property type="match status" value="1"/>
</dbReference>
<dbReference type="GO" id="GO:0035556">
    <property type="term" value="P:intracellular signal transduction"/>
    <property type="evidence" value="ECO:0007669"/>
    <property type="project" value="InterPro"/>
</dbReference>
<dbReference type="CDD" id="cd07302">
    <property type="entry name" value="CHD"/>
    <property type="match status" value="1"/>
</dbReference>
<dbReference type="EMBL" id="CP070499">
    <property type="protein sequence ID" value="QSB16224.1"/>
    <property type="molecule type" value="Genomic_DNA"/>
</dbReference>
<dbReference type="Gene3D" id="1.25.40.10">
    <property type="entry name" value="Tetratricopeptide repeat domain"/>
    <property type="match status" value="1"/>
</dbReference>
<dbReference type="InterPro" id="IPR029787">
    <property type="entry name" value="Nucleotide_cyclase"/>
</dbReference>
<dbReference type="Pfam" id="PF00211">
    <property type="entry name" value="Guanylate_cyc"/>
    <property type="match status" value="1"/>
</dbReference>
<dbReference type="InterPro" id="IPR001054">
    <property type="entry name" value="A/G_cyclase"/>
</dbReference>
<dbReference type="SUPFAM" id="SSF52540">
    <property type="entry name" value="P-loop containing nucleoside triphosphate hydrolases"/>
    <property type="match status" value="1"/>
</dbReference>
<dbReference type="GO" id="GO:0009190">
    <property type="term" value="P:cyclic nucleotide biosynthetic process"/>
    <property type="evidence" value="ECO:0007669"/>
    <property type="project" value="InterPro"/>
</dbReference>
<keyword evidence="2" id="KW-0067">ATP-binding</keyword>
<dbReference type="Pfam" id="PF12773">
    <property type="entry name" value="DZR"/>
    <property type="match status" value="1"/>
</dbReference>
<dbReference type="Gene3D" id="3.30.70.1230">
    <property type="entry name" value="Nucleotide cyclase"/>
    <property type="match status" value="1"/>
</dbReference>
<sequence length="1194" mass="129337">MSGGRQTGFRQFARDGILVKVVCPRCSRAVTDDDRFCGGCGSALTDSCRQCGRPLRPGTAFCTGCGQPRDEQPPSRPSTEDRRRVSVLFVDQVESTRYAEQADPELVRQLQSRFYQVARTVVHEHGGVVEKYIGDAVMALFGAPITTEADPLRCVRAGLELQRLLLDLAAEHGEELRYRVGIATGEALVDIAAARDGGQAIVAGDVVSTAARIEAIAPPGGVLVCGNTQAQTATTIRYEPHAATQLRGRSAQTELFLAVAPVQRRPDGGEPDATPLVEREHELGLLAGALQRTVTGQTAQLVTIFGQAGIGKSRLVRELRRRADRIAGTAVTWHVGNCPPFGQNVTYAGLTDIVKAQAGILDSDSPQTARQRLDRAVRQVAQGAEADRLIEALRPLVGLPGAGLPAEEAESAWRRFLIRLARHRPTVLAFEDLHWADESMRRFIELLAAAAREVPLLVLTTARPELVERDASWAGTITGSLTITLPPLRSDGMAALCRHMLGKAFFTAEALRPLVELADGNPLYAQEYVRMLVERGAVAATLLPGQTDTGLNNEQLPMPESVHGVIANRVDLLDPADRAVLQAAAVVGMQFWPGAVAAALGRAAGSVERSLRRLEQREFIIEQLESTMAGEGEFRFQHVLVRDVCYQRLPRTERIARHERTADWLETVWQRHDTDLAEVLAHHRWAGHEIARSLRMPVGRYALAARQALYRAAKHAYALHALDAAARHIARALSLTTDDPAGSAADADGLAAETERLRFELFAAEIDFYRDRHSFLAGDGANQLRILAERLNDLAEQGAPGEPAAEAARAYTLLAQEARMRADRHTGFEFLHRAIQLSEPLPDDATKVDLYIELGRLYMLSYEIEPAITAAESAAVIADRLGLAEAAASARITIATARYEAGDGGALQVLREITEQCRRDQMVTLRRALRNLSHLVREEGDWRASQALFAESLQLDGPGGYNALTDHSGEQMRAYFTGDLDRIRQITEVAAAGHWEDVDDVGVCLAALRLDATAADTVAATLQLARETGYQRSVWGALSAAALYRAMLGQLAEAAELLDELIEGWGAVPVMASGQWVNKAAVAAALTGRRPAAAFATRLRALRRTRWCEAALHTAEGALAPDDLAAGEAHLAAAEVLAEIPSVPDRMLALALAAAALRRADDEARLALLRTELLDFAQPKGTPGLLRVAGITPG</sequence>
<protein>
    <submittedName>
        <fullName evidence="4">AAA family ATPase</fullName>
    </submittedName>
</protein>
<dbReference type="GO" id="GO:0005524">
    <property type="term" value="F:ATP binding"/>
    <property type="evidence" value="ECO:0007669"/>
    <property type="project" value="UniProtKB-KW"/>
</dbReference>
<keyword evidence="1" id="KW-0547">Nucleotide-binding</keyword>
<evidence type="ECO:0000256" key="1">
    <source>
        <dbReference type="ARBA" id="ARBA00022741"/>
    </source>
</evidence>
<name>A0A895YEE8_9ACTN</name>
<evidence type="ECO:0000259" key="3">
    <source>
        <dbReference type="PROSITE" id="PS50125"/>
    </source>
</evidence>
<proteinExistence type="predicted"/>
<accession>A0A895YEE8</accession>
<dbReference type="InterPro" id="IPR027417">
    <property type="entry name" value="P-loop_NTPase"/>
</dbReference>
<dbReference type="PROSITE" id="PS50125">
    <property type="entry name" value="GUANYLATE_CYCLASE_2"/>
    <property type="match status" value="1"/>
</dbReference>
<dbReference type="InterPro" id="IPR041664">
    <property type="entry name" value="AAA_16"/>
</dbReference>
<dbReference type="GO" id="GO:0004016">
    <property type="term" value="F:adenylate cyclase activity"/>
    <property type="evidence" value="ECO:0007669"/>
    <property type="project" value="TreeGrafter"/>
</dbReference>
<dbReference type="AlphaFoldDB" id="A0A895YEE8"/>
<dbReference type="Pfam" id="PF13191">
    <property type="entry name" value="AAA_16"/>
    <property type="match status" value="1"/>
</dbReference>
<evidence type="ECO:0000313" key="4">
    <source>
        <dbReference type="EMBL" id="QSB16224.1"/>
    </source>
</evidence>
<dbReference type="SUPFAM" id="SSF55073">
    <property type="entry name" value="Nucleotide cyclase"/>
    <property type="match status" value="1"/>
</dbReference>
<keyword evidence="5" id="KW-1185">Reference proteome</keyword>